<sequence>MLSHLSSKFQNAPNEGFHEPRAALILNRFTRTLTILYATTALSSIIGLPPEAITGKSFYECIQENCLQDAIQCLERAKANDSIAYMRFWYRDPRQGNQQDEDIPEQSSSGDDDDDDGGVCLGTRMDETQEQFVSSDSSLNPGSSSTNARSLSDNSTDFDDSTNTSPIFGHTSTAQSSSSSTSKQQRSRQGFGRRPQAPQPRPQPLEVEAVVSCTSDGLVVILRRARPIIPQACTAPQTYTQGLFATPWAVQPLMPAQLPPQPVVYDSGIAPGAGQVYAQSGPLSASGPDLGSLMDSIRQVAVFAWSLTGINGSLVQYARGKAAGQSQPPDGLPVWNPSCGSNGGIANNPAEARYGNGPSGPFWAGSHGFGFSDNTSHGLWPHHLEERQLSANQSQGAGNESSNRLWSGRRGATEEDRGWDWRGPDPDHPEETGGRRHLWY</sequence>
<name>A0A9P8L663_9PEZI</name>
<feature type="compositionally biased region" description="Basic and acidic residues" evidence="1">
    <location>
        <begin position="411"/>
        <end position="434"/>
    </location>
</feature>
<dbReference type="AlphaFoldDB" id="A0A9P8L663"/>
<feature type="region of interest" description="Disordered" evidence="1">
    <location>
        <begin position="390"/>
        <end position="440"/>
    </location>
</feature>
<feature type="compositionally biased region" description="Polar residues" evidence="1">
    <location>
        <begin position="390"/>
        <end position="405"/>
    </location>
</feature>
<dbReference type="InterPro" id="IPR000014">
    <property type="entry name" value="PAS"/>
</dbReference>
<reference evidence="2" key="1">
    <citation type="submission" date="2021-03" db="EMBL/GenBank/DDBJ databases">
        <title>Comparative genomics and phylogenomic investigation of the class Geoglossomycetes provide insights into ecological specialization and systematics.</title>
        <authorList>
            <person name="Melie T."/>
            <person name="Pirro S."/>
            <person name="Miller A.N."/>
            <person name="Quandt A."/>
        </authorList>
    </citation>
    <scope>NUCLEOTIDE SEQUENCE</scope>
    <source>
        <strain evidence="2">GBOQ0MN5Z8</strain>
    </source>
</reference>
<dbReference type="Proteomes" id="UP000698800">
    <property type="component" value="Unassembled WGS sequence"/>
</dbReference>
<feature type="compositionally biased region" description="Acidic residues" evidence="1">
    <location>
        <begin position="99"/>
        <end position="117"/>
    </location>
</feature>
<organism evidence="2 3">
    <name type="scientific">Glutinoglossum americanum</name>
    <dbReference type="NCBI Taxonomy" id="1670608"/>
    <lineage>
        <taxon>Eukaryota</taxon>
        <taxon>Fungi</taxon>
        <taxon>Dikarya</taxon>
        <taxon>Ascomycota</taxon>
        <taxon>Pezizomycotina</taxon>
        <taxon>Geoglossomycetes</taxon>
        <taxon>Geoglossales</taxon>
        <taxon>Geoglossaceae</taxon>
        <taxon>Glutinoglossum</taxon>
    </lineage>
</organism>
<dbReference type="OrthoDB" id="411251at2759"/>
<keyword evidence="3" id="KW-1185">Reference proteome</keyword>
<protein>
    <submittedName>
        <fullName evidence="2">Uncharacterized protein</fullName>
    </submittedName>
</protein>
<dbReference type="CDD" id="cd00130">
    <property type="entry name" value="PAS"/>
    <property type="match status" value="1"/>
</dbReference>
<dbReference type="SUPFAM" id="SSF55785">
    <property type="entry name" value="PYP-like sensor domain (PAS domain)"/>
    <property type="match status" value="1"/>
</dbReference>
<proteinExistence type="predicted"/>
<accession>A0A9P8L663</accession>
<gene>
    <name evidence="2" type="ORF">FGG08_001550</name>
</gene>
<dbReference type="InterPro" id="IPR035965">
    <property type="entry name" value="PAS-like_dom_sf"/>
</dbReference>
<evidence type="ECO:0000256" key="1">
    <source>
        <dbReference type="SAM" id="MobiDB-lite"/>
    </source>
</evidence>
<feature type="compositionally biased region" description="Low complexity" evidence="1">
    <location>
        <begin position="134"/>
        <end position="145"/>
    </location>
</feature>
<feature type="compositionally biased region" description="Low complexity" evidence="1">
    <location>
        <begin position="161"/>
        <end position="196"/>
    </location>
</feature>
<evidence type="ECO:0000313" key="2">
    <source>
        <dbReference type="EMBL" id="KAH0544287.1"/>
    </source>
</evidence>
<feature type="region of interest" description="Disordered" evidence="1">
    <location>
        <begin position="94"/>
        <end position="205"/>
    </location>
</feature>
<evidence type="ECO:0000313" key="3">
    <source>
        <dbReference type="Proteomes" id="UP000698800"/>
    </source>
</evidence>
<dbReference type="EMBL" id="JAGHQL010000021">
    <property type="protein sequence ID" value="KAH0544287.1"/>
    <property type="molecule type" value="Genomic_DNA"/>
</dbReference>
<comment type="caution">
    <text evidence="2">The sequence shown here is derived from an EMBL/GenBank/DDBJ whole genome shotgun (WGS) entry which is preliminary data.</text>
</comment>